<evidence type="ECO:0000256" key="6">
    <source>
        <dbReference type="ARBA" id="ARBA00022781"/>
    </source>
</evidence>
<evidence type="ECO:0000256" key="11">
    <source>
        <dbReference type="HAMAP-Rule" id="MF_01393"/>
    </source>
</evidence>
<evidence type="ECO:0000313" key="13">
    <source>
        <dbReference type="EMBL" id="SPT54859.1"/>
    </source>
</evidence>
<dbReference type="InterPro" id="IPR035908">
    <property type="entry name" value="F0_ATP_A_sf"/>
</dbReference>
<dbReference type="HAMAP" id="MF_01393">
    <property type="entry name" value="ATP_synth_a_bact"/>
    <property type="match status" value="1"/>
</dbReference>
<dbReference type="Gene3D" id="1.20.120.220">
    <property type="entry name" value="ATP synthase, F0 complex, subunit A"/>
    <property type="match status" value="1"/>
</dbReference>
<evidence type="ECO:0000256" key="8">
    <source>
        <dbReference type="ARBA" id="ARBA00023065"/>
    </source>
</evidence>
<evidence type="ECO:0000256" key="2">
    <source>
        <dbReference type="ARBA" id="ARBA00006810"/>
    </source>
</evidence>
<dbReference type="AlphaFoldDB" id="A0A2X0TZD3"/>
<feature type="transmembrane region" description="Helical" evidence="11">
    <location>
        <begin position="16"/>
        <end position="36"/>
    </location>
</feature>
<keyword evidence="9 11" id="KW-0472">Membrane</keyword>
<reference evidence="13 14" key="1">
    <citation type="submission" date="2018-06" db="EMBL/GenBank/DDBJ databases">
        <authorList>
            <consortium name="Pathogen Informatics"/>
            <person name="Doyle S."/>
        </authorList>
    </citation>
    <scope>NUCLEOTIDE SEQUENCE [LARGE SCALE GENOMIC DNA]</scope>
    <source>
        <strain evidence="13 14">NCTC9935</strain>
    </source>
</reference>
<sequence>MSDHAPARRTASKPRWYWVSLAILLIIIALTAYPAFTQHPHQPALEDFFPTVIFGDGTFFEFNRLTLARVIMGLLVSLILVAVARKPKLVPTRGQMVIEGLAGYVRDNVALDMLGPKTGRKFSGFIGFLFFGVLAMNIAGIIPGINIAASSVVAVPMVFALITYVTFIGAGIAKQGVGGFFAAQLFPSGLPIPMYVLITPIEFLSNFVVRPVTLTLRLLCNMISGHLLLGMTYFGTAVMLHELSVLSAAASLTGIAMFVMTGFEVFVALLQAYIFTILSTVYIKLSVEHH</sequence>
<proteinExistence type="inferred from homology"/>
<evidence type="ECO:0000256" key="1">
    <source>
        <dbReference type="ARBA" id="ARBA00004141"/>
    </source>
</evidence>
<evidence type="ECO:0000256" key="9">
    <source>
        <dbReference type="ARBA" id="ARBA00023136"/>
    </source>
</evidence>
<dbReference type="SUPFAM" id="SSF81336">
    <property type="entry name" value="F1F0 ATP synthase subunit A"/>
    <property type="match status" value="1"/>
</dbReference>
<organism evidence="13 14">
    <name type="scientific">Schaalia odontolytica</name>
    <dbReference type="NCBI Taxonomy" id="1660"/>
    <lineage>
        <taxon>Bacteria</taxon>
        <taxon>Bacillati</taxon>
        <taxon>Actinomycetota</taxon>
        <taxon>Actinomycetes</taxon>
        <taxon>Actinomycetales</taxon>
        <taxon>Actinomycetaceae</taxon>
        <taxon>Schaalia</taxon>
    </lineage>
</organism>
<dbReference type="STRING" id="1660.APY09_06620"/>
<dbReference type="PANTHER" id="PTHR11410">
    <property type="entry name" value="ATP SYNTHASE SUBUNIT A"/>
    <property type="match status" value="1"/>
</dbReference>
<keyword evidence="10 11" id="KW-0066">ATP synthesis</keyword>
<dbReference type="Pfam" id="PF00119">
    <property type="entry name" value="ATP-synt_A"/>
    <property type="match status" value="1"/>
</dbReference>
<keyword evidence="3 11" id="KW-0813">Transport</keyword>
<dbReference type="GO" id="GO:0046933">
    <property type="term" value="F:proton-transporting ATP synthase activity, rotational mechanism"/>
    <property type="evidence" value="ECO:0007669"/>
    <property type="project" value="UniProtKB-UniRule"/>
</dbReference>
<dbReference type="PANTHER" id="PTHR11410:SF0">
    <property type="entry name" value="ATP SYNTHASE SUBUNIT A"/>
    <property type="match status" value="1"/>
</dbReference>
<feature type="transmembrane region" description="Helical" evidence="11">
    <location>
        <begin position="243"/>
        <end position="260"/>
    </location>
</feature>
<gene>
    <name evidence="11 13" type="primary">atpB</name>
    <name evidence="13" type="ORF">NCTC9935_00408</name>
</gene>
<accession>A0A2X0TZD3</accession>
<name>A0A2X0TZD3_9ACTO</name>
<feature type="transmembrane region" description="Helical" evidence="11">
    <location>
        <begin position="216"/>
        <end position="236"/>
    </location>
</feature>
<dbReference type="OrthoDB" id="9809130at2"/>
<keyword evidence="8 11" id="KW-0406">Ion transport</keyword>
<keyword evidence="6 11" id="KW-0375">Hydrogen ion transport</keyword>
<keyword evidence="4 11" id="KW-0138">CF(0)</keyword>
<dbReference type="CDD" id="cd00310">
    <property type="entry name" value="ATP-synt_Fo_a_6"/>
    <property type="match status" value="1"/>
</dbReference>
<evidence type="ECO:0000256" key="12">
    <source>
        <dbReference type="RuleBase" id="RU000483"/>
    </source>
</evidence>
<evidence type="ECO:0000256" key="3">
    <source>
        <dbReference type="ARBA" id="ARBA00022448"/>
    </source>
</evidence>
<dbReference type="GO" id="GO:0005886">
    <property type="term" value="C:plasma membrane"/>
    <property type="evidence" value="ECO:0007669"/>
    <property type="project" value="UniProtKB-SubCell"/>
</dbReference>
<dbReference type="GO" id="GO:0045259">
    <property type="term" value="C:proton-transporting ATP synthase complex"/>
    <property type="evidence" value="ECO:0007669"/>
    <property type="project" value="UniProtKB-KW"/>
</dbReference>
<keyword evidence="5 11" id="KW-0812">Transmembrane</keyword>
<dbReference type="InterPro" id="IPR045083">
    <property type="entry name" value="ATP_synth_F0_asu_bact/mt"/>
</dbReference>
<keyword evidence="7 11" id="KW-1133">Transmembrane helix</keyword>
<dbReference type="InterPro" id="IPR000568">
    <property type="entry name" value="ATP_synth_F0_asu"/>
</dbReference>
<evidence type="ECO:0000313" key="14">
    <source>
        <dbReference type="Proteomes" id="UP000250192"/>
    </source>
</evidence>
<dbReference type="NCBIfam" id="TIGR01131">
    <property type="entry name" value="ATP_synt_6_or_A"/>
    <property type="match status" value="1"/>
</dbReference>
<comment type="function">
    <text evidence="11 12">Key component of the proton channel; it plays a direct role in the translocation of protons across the membrane.</text>
</comment>
<dbReference type="Proteomes" id="UP000250192">
    <property type="component" value="Unassembled WGS sequence"/>
</dbReference>
<evidence type="ECO:0000256" key="4">
    <source>
        <dbReference type="ARBA" id="ARBA00022547"/>
    </source>
</evidence>
<dbReference type="PRINTS" id="PR00123">
    <property type="entry name" value="ATPASEA"/>
</dbReference>
<evidence type="ECO:0000256" key="10">
    <source>
        <dbReference type="ARBA" id="ARBA00023310"/>
    </source>
</evidence>
<feature type="transmembrane region" description="Helical" evidence="11">
    <location>
        <begin position="177"/>
        <end position="196"/>
    </location>
</feature>
<feature type="transmembrane region" description="Helical" evidence="11">
    <location>
        <begin position="148"/>
        <end position="170"/>
    </location>
</feature>
<evidence type="ECO:0000256" key="7">
    <source>
        <dbReference type="ARBA" id="ARBA00022989"/>
    </source>
</evidence>
<evidence type="ECO:0000256" key="5">
    <source>
        <dbReference type="ARBA" id="ARBA00022692"/>
    </source>
</evidence>
<feature type="transmembrane region" description="Helical" evidence="11">
    <location>
        <begin position="266"/>
        <end position="285"/>
    </location>
</feature>
<feature type="transmembrane region" description="Helical" evidence="11">
    <location>
        <begin position="66"/>
        <end position="84"/>
    </location>
</feature>
<dbReference type="EMBL" id="UAPR01000001">
    <property type="protein sequence ID" value="SPT54859.1"/>
    <property type="molecule type" value="Genomic_DNA"/>
</dbReference>
<protein>
    <recommendedName>
        <fullName evidence="11 12">ATP synthase subunit a</fullName>
    </recommendedName>
    <alternativeName>
        <fullName evidence="11">ATP synthase F0 sector subunit a</fullName>
    </alternativeName>
    <alternativeName>
        <fullName evidence="11">F-ATPase subunit 6</fullName>
    </alternativeName>
</protein>
<keyword evidence="14" id="KW-1185">Reference proteome</keyword>
<feature type="transmembrane region" description="Helical" evidence="11">
    <location>
        <begin position="122"/>
        <end position="142"/>
    </location>
</feature>
<comment type="subcellular location">
    <subcellularLocation>
        <location evidence="11 12">Cell membrane</location>
        <topology evidence="11 12">Multi-pass membrane protein</topology>
    </subcellularLocation>
    <subcellularLocation>
        <location evidence="1">Membrane</location>
        <topology evidence="1">Multi-pass membrane protein</topology>
    </subcellularLocation>
</comment>
<keyword evidence="11" id="KW-1003">Cell membrane</keyword>
<comment type="similarity">
    <text evidence="2 11 12">Belongs to the ATPase A chain family.</text>
</comment>